<organism evidence="2 3">
    <name type="scientific">Luteitalea pratensis</name>
    <dbReference type="NCBI Taxonomy" id="1855912"/>
    <lineage>
        <taxon>Bacteria</taxon>
        <taxon>Pseudomonadati</taxon>
        <taxon>Acidobacteriota</taxon>
        <taxon>Vicinamibacteria</taxon>
        <taxon>Vicinamibacterales</taxon>
        <taxon>Vicinamibacteraceae</taxon>
        <taxon>Luteitalea</taxon>
    </lineage>
</organism>
<dbReference type="EMBL" id="CP015136">
    <property type="protein sequence ID" value="AMY12552.1"/>
    <property type="molecule type" value="Genomic_DNA"/>
</dbReference>
<keyword evidence="3" id="KW-1185">Reference proteome</keyword>
<dbReference type="RefSeq" id="WP_157899824.1">
    <property type="nucleotide sequence ID" value="NZ_CP015136.1"/>
</dbReference>
<feature type="region of interest" description="Disordered" evidence="1">
    <location>
        <begin position="215"/>
        <end position="246"/>
    </location>
</feature>
<dbReference type="Proteomes" id="UP000076079">
    <property type="component" value="Chromosome"/>
</dbReference>
<proteinExistence type="predicted"/>
<gene>
    <name evidence="2" type="ORF">LuPra_05829</name>
</gene>
<evidence type="ECO:0000313" key="2">
    <source>
        <dbReference type="EMBL" id="AMY12552.1"/>
    </source>
</evidence>
<dbReference type="STRING" id="1855912.LuPra_05829"/>
<reference evidence="2 3" key="1">
    <citation type="journal article" date="2016" name="Genome Announc.">
        <title>First Complete Genome Sequence of a Subdivision 6 Acidobacterium Strain.</title>
        <authorList>
            <person name="Huang S."/>
            <person name="Vieira S."/>
            <person name="Bunk B."/>
            <person name="Riedel T."/>
            <person name="Sproer C."/>
            <person name="Overmann J."/>
        </authorList>
    </citation>
    <scope>NUCLEOTIDE SEQUENCE [LARGE SCALE GENOMIC DNA]</scope>
    <source>
        <strain evidence="3">DSM 100886 HEG_-6_39</strain>
    </source>
</reference>
<evidence type="ECO:0000256" key="1">
    <source>
        <dbReference type="SAM" id="MobiDB-lite"/>
    </source>
</evidence>
<name>A0A143PVE2_LUTPR</name>
<dbReference type="AlphaFoldDB" id="A0A143PVE2"/>
<dbReference type="OrthoDB" id="5419571at2"/>
<protein>
    <submittedName>
        <fullName evidence="2">Uncharacterized protein</fullName>
    </submittedName>
</protein>
<accession>A0A143PVE2</accession>
<sequence length="246" mass="25697">MIDEPASLCQPRRMASCPVCGGGKAKRQCPALSKVICATCCGTKRLVEIDCPPTCGWLKAARAHPHAAQQRQQEQDATRVVPLIRGLDDGGYAVLMACLPAAVACRTTMDPPPLDADLQLAAAALAATAETAMRGVLYEHQPETPVAARLARAMSAPLAEAAEAGVKRLDASTAAAMRRVEEAVKEFRRSGVTAPDAYFAFLGRVLKPRLADAQTGQPLAPGADPRLTPLGGAEASGADGPRIIIP</sequence>
<reference evidence="3" key="2">
    <citation type="submission" date="2016-04" db="EMBL/GenBank/DDBJ databases">
        <title>First Complete Genome Sequence of a Subdivision 6 Acidobacterium.</title>
        <authorList>
            <person name="Huang S."/>
            <person name="Vieira S."/>
            <person name="Bunk B."/>
            <person name="Riedel T."/>
            <person name="Sproeer C."/>
            <person name="Overmann J."/>
        </authorList>
    </citation>
    <scope>NUCLEOTIDE SEQUENCE [LARGE SCALE GENOMIC DNA]</scope>
    <source>
        <strain evidence="3">DSM 100886 HEG_-6_39</strain>
    </source>
</reference>
<evidence type="ECO:0000313" key="3">
    <source>
        <dbReference type="Proteomes" id="UP000076079"/>
    </source>
</evidence>
<dbReference type="KEGG" id="abac:LuPra_05829"/>